<reference evidence="4" key="1">
    <citation type="submission" date="2021-10" db="EMBL/GenBank/DDBJ databases">
        <title>De novo Genome Assembly of Clathrus columnatus (Basidiomycota, Fungi) Using Illumina and Nanopore Sequence Data.</title>
        <authorList>
            <person name="Ogiso-Tanaka E."/>
            <person name="Itagaki H."/>
            <person name="Hosoya T."/>
            <person name="Hosaka K."/>
        </authorList>
    </citation>
    <scope>NUCLEOTIDE SEQUENCE</scope>
    <source>
        <strain evidence="4">MO-923</strain>
    </source>
</reference>
<dbReference type="InterPro" id="IPR042099">
    <property type="entry name" value="ANL_N_sf"/>
</dbReference>
<dbReference type="GO" id="GO:0031177">
    <property type="term" value="F:phosphopantetheine binding"/>
    <property type="evidence" value="ECO:0007669"/>
    <property type="project" value="InterPro"/>
</dbReference>
<evidence type="ECO:0000256" key="1">
    <source>
        <dbReference type="ARBA" id="ARBA00022450"/>
    </source>
</evidence>
<name>A0AAV5A464_9AGAM</name>
<protein>
    <submittedName>
        <fullName evidence="4">Secondary metabolism biosyntheticenzyme</fullName>
    </submittedName>
</protein>
<dbReference type="PANTHER" id="PTHR43439:SF2">
    <property type="entry name" value="ENZYME, PUTATIVE (JCVI)-RELATED"/>
    <property type="match status" value="1"/>
</dbReference>
<proteinExistence type="predicted"/>
<dbReference type="Gene3D" id="3.40.50.12780">
    <property type="entry name" value="N-terminal domain of ligase-like"/>
    <property type="match status" value="1"/>
</dbReference>
<dbReference type="EMBL" id="BPWL01000004">
    <property type="protein sequence ID" value="GJJ09060.1"/>
    <property type="molecule type" value="Genomic_DNA"/>
</dbReference>
<keyword evidence="2" id="KW-0597">Phosphoprotein</keyword>
<dbReference type="SMART" id="SM00823">
    <property type="entry name" value="PKS_PP"/>
    <property type="match status" value="1"/>
</dbReference>
<dbReference type="PANTHER" id="PTHR43439">
    <property type="entry name" value="PHENYLACETATE-COENZYME A LIGASE"/>
    <property type="match status" value="1"/>
</dbReference>
<dbReference type="InterPro" id="IPR013120">
    <property type="entry name" value="FAR_NAD-bd"/>
</dbReference>
<evidence type="ECO:0000313" key="4">
    <source>
        <dbReference type="EMBL" id="GJJ09060.1"/>
    </source>
</evidence>
<feature type="domain" description="Polyketide synthase-like phosphopantetheine-binding" evidence="3">
    <location>
        <begin position="598"/>
        <end position="677"/>
    </location>
</feature>
<keyword evidence="1" id="KW-0596">Phosphopantetheine</keyword>
<dbReference type="InterPro" id="IPR036291">
    <property type="entry name" value="NAD(P)-bd_dom_sf"/>
</dbReference>
<evidence type="ECO:0000313" key="5">
    <source>
        <dbReference type="Proteomes" id="UP001050691"/>
    </source>
</evidence>
<dbReference type="InterPro" id="IPR051414">
    <property type="entry name" value="Adenylate-forming_Reductase"/>
</dbReference>
<dbReference type="Gene3D" id="3.40.50.720">
    <property type="entry name" value="NAD(P)-binding Rossmann-like Domain"/>
    <property type="match status" value="1"/>
</dbReference>
<dbReference type="InterPro" id="IPR020806">
    <property type="entry name" value="PKS_PP-bd"/>
</dbReference>
<dbReference type="Pfam" id="PF07993">
    <property type="entry name" value="NAD_binding_4"/>
    <property type="match status" value="2"/>
</dbReference>
<dbReference type="Proteomes" id="UP001050691">
    <property type="component" value="Unassembled WGS sequence"/>
</dbReference>
<dbReference type="AlphaFoldDB" id="A0AAV5A464"/>
<sequence length="1045" mass="117456">MTSSTVPPLKYTIDQTYDWHRVHTPNDPAIFYLNRDDSKETITWETLWKGIIKGTEIVKREIPELQDGNPDQKPMVVAFLALTDAPTYITFLYAHFRLTHPSLGRPVLPFLISPTNSTLGVANLIEQTNTGVIWVSDGPMKNLAEEALKTNPELKTRILNIPSFEDLYHPPITENISAPFDGTPVDPETPLLILHSSGREGSFVVFQRGSVLIKLFLGSTSFPKPRYLRHIIAREWAVAYGNSKHFLPFLRLRLTICEKERRDVSIHGEIIAVSPPVYHGMGVLMSFWMAGSRVITALNSPYGPSSGPISSDAFLNIVMKTGATFMLTTPNFLEDWSDNPVAVDHLKGMKTVIWGGGPLLARAGTHLHNEGVPLFLMYGTTETGLIYQPLSIPIKEGYEWFAFSPHANIYLEPTDEEGVVQVIVGQNDIHHLNITNTELNGVPAYNTNDLVEKHPEKDIYRFVGRSDDQIILNTGRKDVIYFGRARATNGILVQPKSFEEAEKLGVAGFRNLIWEGVEEANAYAPSHSRIFKEMILIATANKPFAYTAKQTLKKGVMIEAYADEINDLYDQSQSSVRVEIPIPLGTHLEGGWTEEESRNFVHQVVHVIMKDKAKKMTDDDDIFAFGCDSLLATYIRNTLLNALRQVAPQSNIDKLPTNFVYNSPSISQLTRLLTDTSRFELASEVQESKEAQQKRLETLVIRYTQSFLTHKPEKEMSKDEVIFLTGSTGGLGSQMLAQLIVVPTVTRVYAFNTPNKNQSSHERHVESFTDRGNNLSLLESTKVIFVEGDTSISGFAIAPELYEEMRSSVTTVIHNAWTSTQPIPEEPFLDINRLNGIGYTQSKWISERILTIAGDDTPLEPVIVRVGQLAGGLNGNWNVREWFPSLLAASQSVGVLPSCEGLASYIPVHIAASAMLDLRHASTRFAHLVHPKPIQFNELVQIISEDLKLSTIPYNEWVNRLEDYYRQNHETAHSNPAFHLLDFFKISIQPENFKVANQEFEAMGWAIFETTKTVEASPSLRASPKLDRRDVEQWLSYWRQKQVIA</sequence>
<comment type="caution">
    <text evidence="4">The sequence shown here is derived from an EMBL/GenBank/DDBJ whole genome shotgun (WGS) entry which is preliminary data.</text>
</comment>
<evidence type="ECO:0000259" key="3">
    <source>
        <dbReference type="SMART" id="SM00823"/>
    </source>
</evidence>
<keyword evidence="5" id="KW-1185">Reference proteome</keyword>
<dbReference type="Pfam" id="PF23562">
    <property type="entry name" value="AMP-binding_C_3"/>
    <property type="match status" value="1"/>
</dbReference>
<dbReference type="SUPFAM" id="SSF56801">
    <property type="entry name" value="Acetyl-CoA synthetase-like"/>
    <property type="match status" value="1"/>
</dbReference>
<gene>
    <name evidence="4" type="ORF">Clacol_003282</name>
</gene>
<accession>A0AAV5A464</accession>
<dbReference type="SUPFAM" id="SSF51735">
    <property type="entry name" value="NAD(P)-binding Rossmann-fold domains"/>
    <property type="match status" value="1"/>
</dbReference>
<organism evidence="4 5">
    <name type="scientific">Clathrus columnatus</name>
    <dbReference type="NCBI Taxonomy" id="1419009"/>
    <lineage>
        <taxon>Eukaryota</taxon>
        <taxon>Fungi</taxon>
        <taxon>Dikarya</taxon>
        <taxon>Basidiomycota</taxon>
        <taxon>Agaricomycotina</taxon>
        <taxon>Agaricomycetes</taxon>
        <taxon>Phallomycetidae</taxon>
        <taxon>Phallales</taxon>
        <taxon>Clathraceae</taxon>
        <taxon>Clathrus</taxon>
    </lineage>
</organism>
<evidence type="ECO:0000256" key="2">
    <source>
        <dbReference type="ARBA" id="ARBA00022553"/>
    </source>
</evidence>